<proteinExistence type="predicted"/>
<dbReference type="SUPFAM" id="SSF52058">
    <property type="entry name" value="L domain-like"/>
    <property type="match status" value="1"/>
</dbReference>
<dbReference type="Gene3D" id="3.80.10.10">
    <property type="entry name" value="Ribonuclease Inhibitor"/>
    <property type="match status" value="1"/>
</dbReference>
<feature type="domain" description="BIG2" evidence="3">
    <location>
        <begin position="597"/>
        <end position="685"/>
    </location>
</feature>
<evidence type="ECO:0000259" key="2">
    <source>
        <dbReference type="SMART" id="SM00198"/>
    </source>
</evidence>
<comment type="caution">
    <text evidence="4">The sequence shown here is derived from an EMBL/GenBank/DDBJ whole genome shotgun (WGS) entry which is preliminary data.</text>
</comment>
<evidence type="ECO:0000313" key="4">
    <source>
        <dbReference type="EMBL" id="MDM8271192.1"/>
    </source>
</evidence>
<dbReference type="Pfam" id="PF13306">
    <property type="entry name" value="LRR_5"/>
    <property type="match status" value="2"/>
</dbReference>
<dbReference type="Pfam" id="PF00188">
    <property type="entry name" value="CAP"/>
    <property type="match status" value="1"/>
</dbReference>
<dbReference type="SMART" id="SM00635">
    <property type="entry name" value="BID_2"/>
    <property type="match status" value="1"/>
</dbReference>
<keyword evidence="1" id="KW-0732">Signal</keyword>
<feature type="signal peptide" evidence="1">
    <location>
        <begin position="1"/>
        <end position="33"/>
    </location>
</feature>
<dbReference type="Gene3D" id="2.60.40.1080">
    <property type="match status" value="1"/>
</dbReference>
<reference evidence="5" key="1">
    <citation type="submission" date="2023-06" db="EMBL/GenBank/DDBJ databases">
        <title>Identification and characterization of horizontal gene transfer across gut microbiota members of farm animals based on homology search.</title>
        <authorList>
            <person name="Zeman M."/>
            <person name="Kubasova T."/>
            <person name="Jahodarova E."/>
            <person name="Nykrynova M."/>
            <person name="Rychlik I."/>
        </authorList>
    </citation>
    <scope>NUCLEOTIDE SEQUENCE [LARGE SCALE GENOMIC DNA]</scope>
    <source>
        <strain evidence="5">153_Feed</strain>
    </source>
</reference>
<dbReference type="SUPFAM" id="SSF49373">
    <property type="entry name" value="Invasin/intimin cell-adhesion fragments"/>
    <property type="match status" value="1"/>
</dbReference>
<evidence type="ECO:0000313" key="5">
    <source>
        <dbReference type="Proteomes" id="UP001529256"/>
    </source>
</evidence>
<dbReference type="PANTHER" id="PTHR31157">
    <property type="entry name" value="SCP DOMAIN-CONTAINING PROTEIN"/>
    <property type="match status" value="1"/>
</dbReference>
<dbReference type="InterPro" id="IPR008964">
    <property type="entry name" value="Invasin/intimin_cell_adhesion"/>
</dbReference>
<feature type="chain" id="PRO_5046941992" evidence="1">
    <location>
        <begin position="34"/>
        <end position="828"/>
    </location>
</feature>
<dbReference type="InterPro" id="IPR003343">
    <property type="entry name" value="Big_2"/>
</dbReference>
<feature type="domain" description="SCP" evidence="2">
    <location>
        <begin position="454"/>
        <end position="570"/>
    </location>
</feature>
<dbReference type="InterPro" id="IPR026906">
    <property type="entry name" value="LRR_5"/>
</dbReference>
<evidence type="ECO:0000256" key="1">
    <source>
        <dbReference type="SAM" id="SignalP"/>
    </source>
</evidence>
<dbReference type="Pfam" id="PF02368">
    <property type="entry name" value="Big_2"/>
    <property type="match status" value="1"/>
</dbReference>
<organism evidence="4 5">
    <name type="scientific">Thermophilibacter provencensis</name>
    <dbReference type="NCBI Taxonomy" id="1852386"/>
    <lineage>
        <taxon>Bacteria</taxon>
        <taxon>Bacillati</taxon>
        <taxon>Actinomycetota</taxon>
        <taxon>Coriobacteriia</taxon>
        <taxon>Coriobacteriales</taxon>
        <taxon>Atopobiaceae</taxon>
        <taxon>Thermophilibacter</taxon>
    </lineage>
</organism>
<dbReference type="Pfam" id="PF18885">
    <property type="entry name" value="DUF5648"/>
    <property type="match status" value="1"/>
</dbReference>
<dbReference type="SUPFAM" id="SSF55797">
    <property type="entry name" value="PR-1-like"/>
    <property type="match status" value="1"/>
</dbReference>
<dbReference type="RefSeq" id="WP_289511277.1">
    <property type="nucleotide sequence ID" value="NZ_JAUDEA010000007.1"/>
</dbReference>
<accession>A0ABT7V3L6</accession>
<keyword evidence="5" id="KW-1185">Reference proteome</keyword>
<sequence>MRNALWRRPVAGAALAVALAGAALLGTPMVARADAPLLDGKAAAPVTDEAATKESVDAEKDLVPDAYGATSGASATRSGGGAGGASGDLVSGEFTYSVLSDGTVSITGYTGNGPSLVFPSSISGKRVKVISLSTVADKQAVTSVTIPEGVETINSRSFYGFDNLASVKLPSTLTYIGDEAFVRCAFTGVELPSGLKTLSDRAFWGCPNLTSLTIPAELEPMDYSVGYSGPAYSYQRDYSYNPVVDCKSFQGFKVAAGCKNYSVRDGVLFSKDGSVLYGYPSGLTASSYAVPQGTRVIASEAFVANDYLSQVSLPSGLEKICYWAFYGVPLTSVSLPDSVTEVQEGAFETCEWLTSARLSSGMKVLRDKVFSECTRLSSVTNASGIEQYGFWSFHNCSSLRSIEFGDNVKRIDGSTFDGCDSFATPMPSYLTQTASGNYVKHDETVYVSGTENYDYAKQVVDLVNQERAKKGAAPVTIDAELTEAAMQRAAECALNFSHTRPDGEDCFSISARISGENIAAGTSTPEAVMNQWVNSPGHYSNIINSRWSSMGVGSFKVGAVTYWVQVFSESDATGAVPSGTKDVTATIKLMYDVVPYEGSGFNLNRAQENPEPLNAGETYELVVGISNPGWDRVYCPTDAKGYTWTSSDTSIATVGSDGVVKAGNKAGKVTITATSVGGYTWSKTFEVSTKASSSRVMYRLYNQWSGEHLYTSDASERDSLVRIGWTAEGEGWTAPASGDPVYRLYNPYAPKGDHHYTMSKNEYDSLVKIGWIGEGVGWYSAGKDGKPLYRLFNKYVDSCTHHYTASAGERDALVKIGWTSEGIAWYGV</sequence>
<dbReference type="InterPro" id="IPR043708">
    <property type="entry name" value="DUF5648"/>
</dbReference>
<reference evidence="4 5" key="2">
    <citation type="submission" date="2023-06" db="EMBL/GenBank/DDBJ databases">
        <title>Identification and characterization of horizontal gene transfer across gut microbiota members of farm animals based on homology search.</title>
        <authorList>
            <person name="Schwarzerova J."/>
            <person name="Nykrynova M."/>
            <person name="Jureckova K."/>
            <person name="Cejkova D."/>
            <person name="Rychlik I."/>
        </authorList>
    </citation>
    <scope>NUCLEOTIDE SEQUENCE [LARGE SCALE GENOMIC DNA]</scope>
    <source>
        <strain evidence="4 5">153_Feed</strain>
    </source>
</reference>
<gene>
    <name evidence="4" type="ORF">QUW25_05830</name>
</gene>
<protein>
    <submittedName>
        <fullName evidence="4">Leucine-rich repeat protein</fullName>
    </submittedName>
</protein>
<dbReference type="PANTHER" id="PTHR31157:SF1">
    <property type="entry name" value="SCP DOMAIN-CONTAINING PROTEIN"/>
    <property type="match status" value="1"/>
</dbReference>
<name>A0ABT7V3L6_9ACTN</name>
<dbReference type="SMART" id="SM00198">
    <property type="entry name" value="SCP"/>
    <property type="match status" value="1"/>
</dbReference>
<evidence type="ECO:0000259" key="3">
    <source>
        <dbReference type="SMART" id="SM00635"/>
    </source>
</evidence>
<dbReference type="Gene3D" id="3.40.33.10">
    <property type="entry name" value="CAP"/>
    <property type="match status" value="1"/>
</dbReference>
<dbReference type="CDD" id="cd05379">
    <property type="entry name" value="CAP_bacterial"/>
    <property type="match status" value="1"/>
</dbReference>
<reference evidence="4 5" key="3">
    <citation type="submission" date="2023-06" db="EMBL/GenBank/DDBJ databases">
        <authorList>
            <person name="Zeman M."/>
            <person name="Kubasova T."/>
            <person name="Jahodarova E."/>
            <person name="Nykrynova M."/>
            <person name="Rychlik I."/>
        </authorList>
    </citation>
    <scope>NUCLEOTIDE SEQUENCE [LARGE SCALE GENOMIC DNA]</scope>
    <source>
        <strain evidence="4 5">153_Feed</strain>
    </source>
</reference>
<dbReference type="EMBL" id="JAUDEA010000007">
    <property type="protein sequence ID" value="MDM8271192.1"/>
    <property type="molecule type" value="Genomic_DNA"/>
</dbReference>
<dbReference type="Proteomes" id="UP001529256">
    <property type="component" value="Unassembled WGS sequence"/>
</dbReference>
<dbReference type="InterPro" id="IPR032675">
    <property type="entry name" value="LRR_dom_sf"/>
</dbReference>
<dbReference type="InterPro" id="IPR014044">
    <property type="entry name" value="CAP_dom"/>
</dbReference>
<dbReference type="InterPro" id="IPR035940">
    <property type="entry name" value="CAP_sf"/>
</dbReference>